<dbReference type="AlphaFoldDB" id="A0A165YGB6"/>
<organism evidence="2 3">
    <name type="scientific">Sistotremastrum suecicum HHB10207 ss-3</name>
    <dbReference type="NCBI Taxonomy" id="1314776"/>
    <lineage>
        <taxon>Eukaryota</taxon>
        <taxon>Fungi</taxon>
        <taxon>Dikarya</taxon>
        <taxon>Basidiomycota</taxon>
        <taxon>Agaricomycotina</taxon>
        <taxon>Agaricomycetes</taxon>
        <taxon>Sistotremastrales</taxon>
        <taxon>Sistotremastraceae</taxon>
        <taxon>Sistotremastrum</taxon>
    </lineage>
</organism>
<proteinExistence type="predicted"/>
<reference evidence="2 3" key="1">
    <citation type="journal article" date="2016" name="Mol. Biol. Evol.">
        <title>Comparative Genomics of Early-Diverging Mushroom-Forming Fungi Provides Insights into the Origins of Lignocellulose Decay Capabilities.</title>
        <authorList>
            <person name="Nagy L.G."/>
            <person name="Riley R."/>
            <person name="Tritt A."/>
            <person name="Adam C."/>
            <person name="Daum C."/>
            <person name="Floudas D."/>
            <person name="Sun H."/>
            <person name="Yadav J.S."/>
            <person name="Pangilinan J."/>
            <person name="Larsson K.H."/>
            <person name="Matsuura K."/>
            <person name="Barry K."/>
            <person name="Labutti K."/>
            <person name="Kuo R."/>
            <person name="Ohm R.A."/>
            <person name="Bhattacharya S.S."/>
            <person name="Shirouzu T."/>
            <person name="Yoshinaga Y."/>
            <person name="Martin F.M."/>
            <person name="Grigoriev I.V."/>
            <person name="Hibbett D.S."/>
        </authorList>
    </citation>
    <scope>NUCLEOTIDE SEQUENCE [LARGE SCALE GENOMIC DNA]</scope>
    <source>
        <strain evidence="2 3">HHB10207 ss-3</strain>
    </source>
</reference>
<gene>
    <name evidence="2" type="ORF">SISSUDRAFT_1089833</name>
</gene>
<sequence length="168" mass="19340">MAEDKLLTLSRWIMNRSKENLDQEARNPCAMIELDGGKMGKVKGELVLLYSRELYRSQRNGRPDVFLDKVLASERIHDLRNDEQEDQERRQKDIRTWNEEGGPQRSGRASEWSDRVFGSARSPRSREIDGKIDRSIAGGISPMVPAILFRDLVRFGPALTIDRSRLEL</sequence>
<protein>
    <submittedName>
        <fullName evidence="2">Uncharacterized protein</fullName>
    </submittedName>
</protein>
<accession>A0A165YGB6</accession>
<keyword evidence="3" id="KW-1185">Reference proteome</keyword>
<feature type="region of interest" description="Disordered" evidence="1">
    <location>
        <begin position="78"/>
        <end position="126"/>
    </location>
</feature>
<feature type="compositionally biased region" description="Basic and acidic residues" evidence="1">
    <location>
        <begin position="78"/>
        <end position="98"/>
    </location>
</feature>
<name>A0A165YGB6_9AGAM</name>
<dbReference type="EMBL" id="KV428257">
    <property type="protein sequence ID" value="KZT33215.1"/>
    <property type="molecule type" value="Genomic_DNA"/>
</dbReference>
<evidence type="ECO:0000256" key="1">
    <source>
        <dbReference type="SAM" id="MobiDB-lite"/>
    </source>
</evidence>
<evidence type="ECO:0000313" key="2">
    <source>
        <dbReference type="EMBL" id="KZT33215.1"/>
    </source>
</evidence>
<dbReference type="Proteomes" id="UP000076798">
    <property type="component" value="Unassembled WGS sequence"/>
</dbReference>
<evidence type="ECO:0000313" key="3">
    <source>
        <dbReference type="Proteomes" id="UP000076798"/>
    </source>
</evidence>